<dbReference type="Pfam" id="PF07508">
    <property type="entry name" value="Recombinase"/>
    <property type="match status" value="1"/>
</dbReference>
<name>A0ABV5I3M1_9RHOB</name>
<accession>A0ABV5I3M1</accession>
<comment type="caution">
    <text evidence="3">The sequence shown here is derived from an EMBL/GenBank/DDBJ whole genome shotgun (WGS) entry which is preliminary data.</text>
</comment>
<evidence type="ECO:0000256" key="1">
    <source>
        <dbReference type="SAM" id="MobiDB-lite"/>
    </source>
</evidence>
<feature type="domain" description="Recombinase" evidence="2">
    <location>
        <begin position="110"/>
        <end position="141"/>
    </location>
</feature>
<dbReference type="RefSeq" id="WP_377070874.1">
    <property type="nucleotide sequence ID" value="NZ_JBHMEC010000026.1"/>
</dbReference>
<proteinExistence type="predicted"/>
<dbReference type="InterPro" id="IPR011109">
    <property type="entry name" value="DNA_bind_recombinase_dom"/>
</dbReference>
<organism evidence="3 4">
    <name type="scientific">Roseovarius ramblicola</name>
    <dbReference type="NCBI Taxonomy" id="2022336"/>
    <lineage>
        <taxon>Bacteria</taxon>
        <taxon>Pseudomonadati</taxon>
        <taxon>Pseudomonadota</taxon>
        <taxon>Alphaproteobacteria</taxon>
        <taxon>Rhodobacterales</taxon>
        <taxon>Roseobacteraceae</taxon>
        <taxon>Roseovarius</taxon>
    </lineage>
</organism>
<sequence length="148" mass="15662">MSGATGWHHPASASPSSRRTSRRGTGRGASRCREPACRGSCCGLDATGLHLAGQGVRVGGNCLPERKFTLAGPPEHRGALRIAQPDPARLGCRQCPLAPVTGSLRSAGVTSLRALADELNTRGIRTRRGGRWHVSTVRNLLVRLKQAP</sequence>
<keyword evidence="4" id="KW-1185">Reference proteome</keyword>
<reference evidence="3 4" key="1">
    <citation type="submission" date="2024-09" db="EMBL/GenBank/DDBJ databases">
        <authorList>
            <person name="Sun Q."/>
            <person name="Mori K."/>
        </authorList>
    </citation>
    <scope>NUCLEOTIDE SEQUENCE [LARGE SCALE GENOMIC DNA]</scope>
    <source>
        <strain evidence="3 4">CECT 9424</strain>
    </source>
</reference>
<protein>
    <submittedName>
        <fullName evidence="3">Recombinase family protein</fullName>
    </submittedName>
</protein>
<evidence type="ECO:0000313" key="4">
    <source>
        <dbReference type="Proteomes" id="UP001589670"/>
    </source>
</evidence>
<evidence type="ECO:0000259" key="2">
    <source>
        <dbReference type="Pfam" id="PF07508"/>
    </source>
</evidence>
<gene>
    <name evidence="3" type="ORF">ACFFU4_16125</name>
</gene>
<evidence type="ECO:0000313" key="3">
    <source>
        <dbReference type="EMBL" id="MFB9151279.1"/>
    </source>
</evidence>
<dbReference type="EMBL" id="JBHMEC010000026">
    <property type="protein sequence ID" value="MFB9151279.1"/>
    <property type="molecule type" value="Genomic_DNA"/>
</dbReference>
<feature type="region of interest" description="Disordered" evidence="1">
    <location>
        <begin position="1"/>
        <end position="34"/>
    </location>
</feature>
<dbReference type="Proteomes" id="UP001589670">
    <property type="component" value="Unassembled WGS sequence"/>
</dbReference>